<evidence type="ECO:0000313" key="1">
    <source>
        <dbReference type="EMBL" id="GMA95087.1"/>
    </source>
</evidence>
<sequence length="102" mass="10566">MGEQAAGRHVLRLSYDGHGIPDLADVARRDAATLLGVTLDAPLDVAIVPWVRAAPATHAVDGMRRIGEAESGTGLAAVVAAAEREAGRLLDERAEEDGVATD</sequence>
<proteinExistence type="predicted"/>
<protein>
    <submittedName>
        <fullName evidence="1">Uncharacterized protein</fullName>
    </submittedName>
</protein>
<reference evidence="2" key="1">
    <citation type="journal article" date="2019" name="Int. J. Syst. Evol. Microbiol.">
        <title>The Global Catalogue of Microorganisms (GCM) 10K type strain sequencing project: providing services to taxonomists for standard genome sequencing and annotation.</title>
        <authorList>
            <consortium name="The Broad Institute Genomics Platform"/>
            <consortium name="The Broad Institute Genome Sequencing Center for Infectious Disease"/>
            <person name="Wu L."/>
            <person name="Ma J."/>
        </authorList>
    </citation>
    <scope>NUCLEOTIDE SEQUENCE [LARGE SCALE GENOMIC DNA]</scope>
    <source>
        <strain evidence="2">NBRC 108894</strain>
    </source>
</reference>
<comment type="caution">
    <text evidence="1">The sequence shown here is derived from an EMBL/GenBank/DDBJ whole genome shotgun (WGS) entry which is preliminary data.</text>
</comment>
<gene>
    <name evidence="1" type="ORF">GCM10025881_19110</name>
</gene>
<name>A0ABQ6K8D5_9MICO</name>
<organism evidence="1 2">
    <name type="scientific">Pseudolysinimonas kribbensis</name>
    <dbReference type="NCBI Taxonomy" id="433641"/>
    <lineage>
        <taxon>Bacteria</taxon>
        <taxon>Bacillati</taxon>
        <taxon>Actinomycetota</taxon>
        <taxon>Actinomycetes</taxon>
        <taxon>Micrococcales</taxon>
        <taxon>Microbacteriaceae</taxon>
        <taxon>Pseudolysinimonas</taxon>
    </lineage>
</organism>
<keyword evidence="2" id="KW-1185">Reference proteome</keyword>
<dbReference type="Proteomes" id="UP001157034">
    <property type="component" value="Unassembled WGS sequence"/>
</dbReference>
<dbReference type="EMBL" id="BSVB01000001">
    <property type="protein sequence ID" value="GMA95087.1"/>
    <property type="molecule type" value="Genomic_DNA"/>
</dbReference>
<accession>A0ABQ6K8D5</accession>
<evidence type="ECO:0000313" key="2">
    <source>
        <dbReference type="Proteomes" id="UP001157034"/>
    </source>
</evidence>